<organism evidence="1 2">
    <name type="scientific">Larkinella bovis</name>
    <dbReference type="NCBI Taxonomy" id="683041"/>
    <lineage>
        <taxon>Bacteria</taxon>
        <taxon>Pseudomonadati</taxon>
        <taxon>Bacteroidota</taxon>
        <taxon>Cytophagia</taxon>
        <taxon>Cytophagales</taxon>
        <taxon>Spirosomataceae</taxon>
        <taxon>Larkinella</taxon>
    </lineage>
</organism>
<sequence length="65" mass="7039">MVNPAEIMMKVQKAGFVTGASKGIGFEIVKTAILTGDNAGFATNVRQRTRKVDAWEADRNILTEA</sequence>
<evidence type="ECO:0008006" key="3">
    <source>
        <dbReference type="Google" id="ProtNLM"/>
    </source>
</evidence>
<comment type="caution">
    <text evidence="1">The sequence shown here is derived from an EMBL/GenBank/DDBJ whole genome shotgun (WGS) entry which is preliminary data.</text>
</comment>
<dbReference type="RefSeq" id="WP_379850033.1">
    <property type="nucleotide sequence ID" value="NZ_JBHSMA010000013.1"/>
</dbReference>
<gene>
    <name evidence="1" type="ORF">ACFPMF_24365</name>
</gene>
<evidence type="ECO:0000313" key="2">
    <source>
        <dbReference type="Proteomes" id="UP001596106"/>
    </source>
</evidence>
<dbReference type="EMBL" id="JBHSMA010000013">
    <property type="protein sequence ID" value="MFC5412481.1"/>
    <property type="molecule type" value="Genomic_DNA"/>
</dbReference>
<evidence type="ECO:0000313" key="1">
    <source>
        <dbReference type="EMBL" id="MFC5412481.1"/>
    </source>
</evidence>
<accession>A0ABW0IG81</accession>
<reference evidence="2" key="1">
    <citation type="journal article" date="2019" name="Int. J. Syst. Evol. Microbiol.">
        <title>The Global Catalogue of Microorganisms (GCM) 10K type strain sequencing project: providing services to taxonomists for standard genome sequencing and annotation.</title>
        <authorList>
            <consortium name="The Broad Institute Genomics Platform"/>
            <consortium name="The Broad Institute Genome Sequencing Center for Infectious Disease"/>
            <person name="Wu L."/>
            <person name="Ma J."/>
        </authorList>
    </citation>
    <scope>NUCLEOTIDE SEQUENCE [LARGE SCALE GENOMIC DNA]</scope>
    <source>
        <strain evidence="2">CCUG 55250</strain>
    </source>
</reference>
<keyword evidence="2" id="KW-1185">Reference proteome</keyword>
<name>A0ABW0IG81_9BACT</name>
<proteinExistence type="predicted"/>
<dbReference type="Proteomes" id="UP001596106">
    <property type="component" value="Unassembled WGS sequence"/>
</dbReference>
<protein>
    <recommendedName>
        <fullName evidence="3">SDR family NAD(P)-dependent oxidoreductase</fullName>
    </recommendedName>
</protein>